<dbReference type="GO" id="GO:0007030">
    <property type="term" value="P:Golgi organization"/>
    <property type="evidence" value="ECO:0007669"/>
    <property type="project" value="TreeGrafter"/>
</dbReference>
<dbReference type="OrthoDB" id="191601at2759"/>
<dbReference type="InterPro" id="IPR008551">
    <property type="entry name" value="TANGO2"/>
</dbReference>
<accession>A0A1E4SES8</accession>
<dbReference type="RefSeq" id="XP_020063014.1">
    <property type="nucleotide sequence ID" value="XM_020210408.1"/>
</dbReference>
<dbReference type="AlphaFoldDB" id="A0A1E4SES8"/>
<dbReference type="GO" id="GO:0009306">
    <property type="term" value="P:protein secretion"/>
    <property type="evidence" value="ECO:0007669"/>
    <property type="project" value="TreeGrafter"/>
</dbReference>
<evidence type="ECO:0000313" key="1">
    <source>
        <dbReference type="EMBL" id="ODV77892.1"/>
    </source>
</evidence>
<dbReference type="EMBL" id="KV453914">
    <property type="protein sequence ID" value="ODV77892.1"/>
    <property type="molecule type" value="Genomic_DNA"/>
</dbReference>
<dbReference type="PANTHER" id="PTHR17985:SF8">
    <property type="entry name" value="TRANSPORT AND GOLGI ORGANIZATION PROTEIN 2 HOMOLOG"/>
    <property type="match status" value="1"/>
</dbReference>
<dbReference type="GeneID" id="30984544"/>
<proteinExistence type="predicted"/>
<evidence type="ECO:0000313" key="2">
    <source>
        <dbReference type="Proteomes" id="UP000094285"/>
    </source>
</evidence>
<sequence>MCIVIATTEHPQFPLILLSNRDEYFKRPTQMATFRKVDDTTEILSPLDLGRPEHGTWIGVSNHGKIAVLVNYREPDSTTALSQVSRGVLPIQYLISEEDDEEWHSNLLKRIDLGKIGGFTFIYGKLGVDDSSKLNHLNVLSNRGDKGTLFDSHGESKLHGDFSKQRTIGISNSLYYNPWTKVKMGEALLLGMVQTSLAEEYSQEQIVEAGFRILSQNTYDPKIKEETGFVNKLAELQNSIYIPPLKTHLAPEQVNSVAGDYYGTRTQTIILLDQYGYLHYYERDLFDKDSCEPSADTGTKHYKIKTKN</sequence>
<dbReference type="PANTHER" id="PTHR17985">
    <property type="entry name" value="SER/THR-RICH PROTEIN T10 IN DGCR REGION"/>
    <property type="match status" value="1"/>
</dbReference>
<protein>
    <submittedName>
        <fullName evidence="1">DUF833-domain-containing protein</fullName>
    </submittedName>
</protein>
<keyword evidence="2" id="KW-1185">Reference proteome</keyword>
<name>A0A1E4SES8_9ASCO</name>
<organism evidence="1 2">
    <name type="scientific">Suhomyces tanzawaensis NRRL Y-17324</name>
    <dbReference type="NCBI Taxonomy" id="984487"/>
    <lineage>
        <taxon>Eukaryota</taxon>
        <taxon>Fungi</taxon>
        <taxon>Dikarya</taxon>
        <taxon>Ascomycota</taxon>
        <taxon>Saccharomycotina</taxon>
        <taxon>Pichiomycetes</taxon>
        <taxon>Debaryomycetaceae</taxon>
        <taxon>Suhomyces</taxon>
    </lineage>
</organism>
<dbReference type="Proteomes" id="UP000094285">
    <property type="component" value="Unassembled WGS sequence"/>
</dbReference>
<gene>
    <name evidence="1" type="ORF">CANTADRAFT_55138</name>
</gene>
<reference evidence="2" key="1">
    <citation type="submission" date="2016-05" db="EMBL/GenBank/DDBJ databases">
        <title>Comparative genomics of biotechnologically important yeasts.</title>
        <authorList>
            <consortium name="DOE Joint Genome Institute"/>
            <person name="Riley R."/>
            <person name="Haridas S."/>
            <person name="Wolfe K.H."/>
            <person name="Lopes M.R."/>
            <person name="Hittinger C.T."/>
            <person name="Goker M."/>
            <person name="Salamov A."/>
            <person name="Wisecaver J."/>
            <person name="Long T.M."/>
            <person name="Aerts A.L."/>
            <person name="Barry K."/>
            <person name="Choi C."/>
            <person name="Clum A."/>
            <person name="Coughlan A.Y."/>
            <person name="Deshpande S."/>
            <person name="Douglass A.P."/>
            <person name="Hanson S.J."/>
            <person name="Klenk H.-P."/>
            <person name="Labutti K."/>
            <person name="Lapidus A."/>
            <person name="Lindquist E."/>
            <person name="Lipzen A."/>
            <person name="Meier-Kolthoff J.P."/>
            <person name="Ohm R.A."/>
            <person name="Otillar R.P."/>
            <person name="Pangilinan J."/>
            <person name="Peng Y."/>
            <person name="Rokas A."/>
            <person name="Rosa C.A."/>
            <person name="Scheuner C."/>
            <person name="Sibirny A.A."/>
            <person name="Slot J.C."/>
            <person name="Stielow J.B."/>
            <person name="Sun H."/>
            <person name="Kurtzman C.P."/>
            <person name="Blackwell M."/>
            <person name="Grigoriev I.V."/>
            <person name="Jeffries T.W."/>
        </authorList>
    </citation>
    <scope>NUCLEOTIDE SEQUENCE [LARGE SCALE GENOMIC DNA]</scope>
    <source>
        <strain evidence="2">NRRL Y-17324</strain>
    </source>
</reference>
<dbReference type="GO" id="GO:0005794">
    <property type="term" value="C:Golgi apparatus"/>
    <property type="evidence" value="ECO:0007669"/>
    <property type="project" value="TreeGrafter"/>
</dbReference>
<dbReference type="Pfam" id="PF05742">
    <property type="entry name" value="TANGO2"/>
    <property type="match status" value="1"/>
</dbReference>